<feature type="transmembrane region" description="Helical" evidence="1">
    <location>
        <begin position="42"/>
        <end position="64"/>
    </location>
</feature>
<reference evidence="2 3" key="1">
    <citation type="submission" date="2011-08" db="EMBL/GenBank/DDBJ databases">
        <title>The Genome Sequence of Johnsonella ignava ATCC 51276.</title>
        <authorList>
            <consortium name="The Broad Institute Genome Sequencing Platform"/>
            <person name="Earl A."/>
            <person name="Ward D."/>
            <person name="Feldgarden M."/>
            <person name="Gevers D."/>
            <person name="Izard J."/>
            <person name="Blanton J.M."/>
            <person name="Baranova O.V."/>
            <person name="Dewhirst F.E."/>
            <person name="Young S.K."/>
            <person name="Zeng Q."/>
            <person name="Gargeya S."/>
            <person name="Fitzgerald M."/>
            <person name="Haas B."/>
            <person name="Abouelleil A."/>
            <person name="Alvarado L."/>
            <person name="Arachchi H.M."/>
            <person name="Berlin A."/>
            <person name="Brown A."/>
            <person name="Chapman S.B."/>
            <person name="Chen Z."/>
            <person name="Dunbar C."/>
            <person name="Freedman E."/>
            <person name="Gearin G."/>
            <person name="Gellesch M."/>
            <person name="Goldberg J."/>
            <person name="Griggs A."/>
            <person name="Gujja S."/>
            <person name="Heiman D."/>
            <person name="Howarth C."/>
            <person name="Larson L."/>
            <person name="Lui A."/>
            <person name="MacDonald P.J.P."/>
            <person name="Montmayeur A."/>
            <person name="Murphy C."/>
            <person name="Neiman D."/>
            <person name="Pearson M."/>
            <person name="Priest M."/>
            <person name="Roberts A."/>
            <person name="Saif S."/>
            <person name="Shea T."/>
            <person name="Shenoy N."/>
            <person name="Sisk P."/>
            <person name="Stolte C."/>
            <person name="Sykes S."/>
            <person name="Wortman J."/>
            <person name="Nusbaum C."/>
            <person name="Birren B."/>
        </authorList>
    </citation>
    <scope>NUCLEOTIDE SEQUENCE [LARGE SCALE GENOMIC DNA]</scope>
    <source>
        <strain evidence="2 3">ATCC 51276</strain>
    </source>
</reference>
<dbReference type="eggNOG" id="COG1585">
    <property type="taxonomic scope" value="Bacteria"/>
</dbReference>
<proteinExistence type="predicted"/>
<keyword evidence="1" id="KW-0812">Transmembrane</keyword>
<accession>G5GES7</accession>
<comment type="caution">
    <text evidence="2">The sequence shown here is derived from an EMBL/GenBank/DDBJ whole genome shotgun (WGS) entry which is preliminary data.</text>
</comment>
<dbReference type="STRING" id="679200.HMPREF9333_00065"/>
<gene>
    <name evidence="2" type="ORF">HMPREF9333_00065</name>
</gene>
<evidence type="ECO:0000313" key="2">
    <source>
        <dbReference type="EMBL" id="EHI56618.1"/>
    </source>
</evidence>
<sequence>MLWGILFAVFVLIEIIIPALVSVWFAAAALIMVFISPFITEPIYQMLIFSVMSLTFLLSFRNLCRSYMKPKDKLRQEEVTINRIVESEKDTCLYEVKYKGAIWSARGAEGYMPGDCAFIESFDGNKIILGKKV</sequence>
<dbReference type="AlphaFoldDB" id="G5GES7"/>
<keyword evidence="1" id="KW-1133">Transmembrane helix</keyword>
<feature type="transmembrane region" description="Helical" evidence="1">
    <location>
        <begin position="7"/>
        <end position="36"/>
    </location>
</feature>
<protein>
    <recommendedName>
        <fullName evidence="4">NfeD-like C-terminal domain-containing protein</fullName>
    </recommendedName>
</protein>
<keyword evidence="1" id="KW-0472">Membrane</keyword>
<evidence type="ECO:0000313" key="3">
    <source>
        <dbReference type="Proteomes" id="UP000003011"/>
    </source>
</evidence>
<evidence type="ECO:0008006" key="4">
    <source>
        <dbReference type="Google" id="ProtNLM"/>
    </source>
</evidence>
<dbReference type="Proteomes" id="UP000003011">
    <property type="component" value="Unassembled WGS sequence"/>
</dbReference>
<keyword evidence="3" id="KW-1185">Reference proteome</keyword>
<evidence type="ECO:0000256" key="1">
    <source>
        <dbReference type="SAM" id="Phobius"/>
    </source>
</evidence>
<dbReference type="EMBL" id="ACZL01000003">
    <property type="protein sequence ID" value="EHI56618.1"/>
    <property type="molecule type" value="Genomic_DNA"/>
</dbReference>
<organism evidence="2 3">
    <name type="scientific">Johnsonella ignava ATCC 51276</name>
    <dbReference type="NCBI Taxonomy" id="679200"/>
    <lineage>
        <taxon>Bacteria</taxon>
        <taxon>Bacillati</taxon>
        <taxon>Bacillota</taxon>
        <taxon>Clostridia</taxon>
        <taxon>Lachnospirales</taxon>
        <taxon>Lachnospiraceae</taxon>
        <taxon>Johnsonella</taxon>
    </lineage>
</organism>
<dbReference type="HOGENOM" id="CLU_116732_2_1_9"/>
<name>G5GES7_9FIRM</name>
<dbReference type="RefSeq" id="WP_005538983.1">
    <property type="nucleotide sequence ID" value="NZ_JH378829.1"/>
</dbReference>
<dbReference type="OrthoDB" id="95615at2"/>